<organism evidence="7 8">
    <name type="scientific">Lupinus luteus</name>
    <name type="common">European yellow lupine</name>
    <dbReference type="NCBI Taxonomy" id="3873"/>
    <lineage>
        <taxon>Eukaryota</taxon>
        <taxon>Viridiplantae</taxon>
        <taxon>Streptophyta</taxon>
        <taxon>Embryophyta</taxon>
        <taxon>Tracheophyta</taxon>
        <taxon>Spermatophyta</taxon>
        <taxon>Magnoliopsida</taxon>
        <taxon>eudicotyledons</taxon>
        <taxon>Gunneridae</taxon>
        <taxon>Pentapetalae</taxon>
        <taxon>rosids</taxon>
        <taxon>fabids</taxon>
        <taxon>Fabales</taxon>
        <taxon>Fabaceae</taxon>
        <taxon>Papilionoideae</taxon>
        <taxon>50 kb inversion clade</taxon>
        <taxon>genistoids sensu lato</taxon>
        <taxon>core genistoids</taxon>
        <taxon>Genisteae</taxon>
        <taxon>Lupinus</taxon>
    </lineage>
</organism>
<dbReference type="PANTHER" id="PTHR11206">
    <property type="entry name" value="MULTIDRUG RESISTANCE PROTEIN"/>
    <property type="match status" value="1"/>
</dbReference>
<keyword evidence="3 6" id="KW-0812">Transmembrane</keyword>
<dbReference type="EMBL" id="CAXHTB010000016">
    <property type="protein sequence ID" value="CAL0322149.1"/>
    <property type="molecule type" value="Genomic_DNA"/>
</dbReference>
<dbReference type="CDD" id="cd13132">
    <property type="entry name" value="MATE_eukaryotic"/>
    <property type="match status" value="1"/>
</dbReference>
<evidence type="ECO:0000256" key="2">
    <source>
        <dbReference type="ARBA" id="ARBA00010199"/>
    </source>
</evidence>
<dbReference type="Proteomes" id="UP001497480">
    <property type="component" value="Unassembled WGS sequence"/>
</dbReference>
<dbReference type="NCBIfam" id="TIGR00797">
    <property type="entry name" value="matE"/>
    <property type="match status" value="1"/>
</dbReference>
<proteinExistence type="inferred from homology"/>
<dbReference type="GO" id="GO:0016020">
    <property type="term" value="C:membrane"/>
    <property type="evidence" value="ECO:0007669"/>
    <property type="project" value="UniProtKB-SubCell"/>
</dbReference>
<name>A0AAV1XM32_LUPLU</name>
<feature type="transmembrane region" description="Helical" evidence="6">
    <location>
        <begin position="441"/>
        <end position="462"/>
    </location>
</feature>
<evidence type="ECO:0000256" key="3">
    <source>
        <dbReference type="ARBA" id="ARBA00022692"/>
    </source>
</evidence>
<keyword evidence="4 6" id="KW-1133">Transmembrane helix</keyword>
<reference evidence="7 8" key="1">
    <citation type="submission" date="2024-03" db="EMBL/GenBank/DDBJ databases">
        <authorList>
            <person name="Martinez-Hernandez J."/>
        </authorList>
    </citation>
    <scope>NUCLEOTIDE SEQUENCE [LARGE SCALE GENOMIC DNA]</scope>
</reference>
<sequence>MCESKTSSSSSMMGTKIHDLEKQTQRQTKLVTVSSIIKETKSLLSLAFPIALTALIFYTRSIVSMLFLGHLGELELAAGSIAIAFANITGYSVLSGLSLGMEPLCSQAFGANRPKLLSLTLQRCIIFLLTSSLPITLLFINMSKILLLLHQPHQITTLAQTYLYFLLPDLLTNSFLHPIRIYLRAQNVTHPVTLSSLAGTLLHLPFNFFLIKHGVAGIAAASAASNFSILVLVVTYLWISGVHSDTWQNPSLECFRGWEPLIKLSAPSCVSVCLEWWWYEIMIVMCGTLVDPTATVAAMGVLIQTTSLIYVFPSSLGFAVSTRVGNELGANRPSQARLSAVVAVFLAGAMGFMAVVFAMTIRNWWGRMFTGDKEILQLTAAALPILGLCELGNCPQTVGCGVVRGTARPNVAANVNVAAFYLVGMPVAVGLGFWMEVGFRGLWMGLLMAQVCCAGLMLYVVGTTDWEYQASRAQLLTSLDDAVNGSDGQKQPLICVVVVDDQTCS</sequence>
<dbReference type="GO" id="GO:0042910">
    <property type="term" value="F:xenobiotic transmembrane transporter activity"/>
    <property type="evidence" value="ECO:0007669"/>
    <property type="project" value="InterPro"/>
</dbReference>
<dbReference type="InterPro" id="IPR002528">
    <property type="entry name" value="MATE_fam"/>
</dbReference>
<accession>A0AAV1XM32</accession>
<evidence type="ECO:0000313" key="7">
    <source>
        <dbReference type="EMBL" id="CAL0322149.1"/>
    </source>
</evidence>
<dbReference type="GO" id="GO:0015297">
    <property type="term" value="F:antiporter activity"/>
    <property type="evidence" value="ECO:0007669"/>
    <property type="project" value="InterPro"/>
</dbReference>
<feature type="transmembrane region" description="Helical" evidence="6">
    <location>
        <begin position="413"/>
        <end position="435"/>
    </location>
</feature>
<dbReference type="InterPro" id="IPR045069">
    <property type="entry name" value="MATE_euk"/>
</dbReference>
<feature type="transmembrane region" description="Helical" evidence="6">
    <location>
        <begin position="340"/>
        <end position="361"/>
    </location>
</feature>
<dbReference type="Pfam" id="PF01554">
    <property type="entry name" value="MatE"/>
    <property type="match status" value="2"/>
</dbReference>
<feature type="transmembrane region" description="Helical" evidence="6">
    <location>
        <begin position="76"/>
        <end position="100"/>
    </location>
</feature>
<feature type="transmembrane region" description="Helical" evidence="6">
    <location>
        <begin position="46"/>
        <end position="69"/>
    </location>
</feature>
<protein>
    <recommendedName>
        <fullName evidence="6">Protein DETOXIFICATION</fullName>
    </recommendedName>
    <alternativeName>
        <fullName evidence="6">Multidrug and toxic compound extrusion protein</fullName>
    </alternativeName>
</protein>
<evidence type="ECO:0000256" key="1">
    <source>
        <dbReference type="ARBA" id="ARBA00004141"/>
    </source>
</evidence>
<feature type="transmembrane region" description="Helical" evidence="6">
    <location>
        <begin position="120"/>
        <end position="140"/>
    </location>
</feature>
<comment type="caution">
    <text evidence="6">Lacks conserved residue(s) required for the propagation of feature annotation.</text>
</comment>
<keyword evidence="5 6" id="KW-0472">Membrane</keyword>
<evidence type="ECO:0000313" key="8">
    <source>
        <dbReference type="Proteomes" id="UP001497480"/>
    </source>
</evidence>
<comment type="similarity">
    <text evidence="2 6">Belongs to the multi antimicrobial extrusion (MATE) (TC 2.A.66.1) family.</text>
</comment>
<dbReference type="AlphaFoldDB" id="A0AAV1XM32"/>
<evidence type="ECO:0000256" key="4">
    <source>
        <dbReference type="ARBA" id="ARBA00022989"/>
    </source>
</evidence>
<comment type="caution">
    <text evidence="7">The sequence shown here is derived from an EMBL/GenBank/DDBJ whole genome shotgun (WGS) entry which is preliminary data.</text>
</comment>
<gene>
    <name evidence="7" type="ORF">LLUT_LOCUS23209</name>
</gene>
<evidence type="ECO:0000256" key="5">
    <source>
        <dbReference type="ARBA" id="ARBA00023136"/>
    </source>
</evidence>
<feature type="transmembrane region" description="Helical" evidence="6">
    <location>
        <begin position="301"/>
        <end position="320"/>
    </location>
</feature>
<evidence type="ECO:0000256" key="6">
    <source>
        <dbReference type="RuleBase" id="RU004914"/>
    </source>
</evidence>
<feature type="transmembrane region" description="Helical" evidence="6">
    <location>
        <begin position="218"/>
        <end position="239"/>
    </location>
</feature>
<feature type="transmembrane region" description="Helical" evidence="6">
    <location>
        <begin position="191"/>
        <end position="211"/>
    </location>
</feature>
<dbReference type="GO" id="GO:1990961">
    <property type="term" value="P:xenobiotic detoxification by transmembrane export across the plasma membrane"/>
    <property type="evidence" value="ECO:0007669"/>
    <property type="project" value="InterPro"/>
</dbReference>
<comment type="subcellular location">
    <subcellularLocation>
        <location evidence="1">Membrane</location>
        <topology evidence="1">Multi-pass membrane protein</topology>
    </subcellularLocation>
</comment>
<keyword evidence="8" id="KW-1185">Reference proteome</keyword>